<dbReference type="InterPro" id="IPR017687">
    <property type="entry name" value="BamB"/>
</dbReference>
<dbReference type="PANTHER" id="PTHR34512">
    <property type="entry name" value="CELL SURFACE PROTEIN"/>
    <property type="match status" value="1"/>
</dbReference>
<dbReference type="OrthoDB" id="5173551at2"/>
<comment type="function">
    <text evidence="4">Part of the outer membrane protein assembly complex, which is involved in assembly and insertion of beta-barrel proteins into the outer membrane.</text>
</comment>
<evidence type="ECO:0000256" key="5">
    <source>
        <dbReference type="SAM" id="SignalP"/>
    </source>
</evidence>
<organism evidence="7 8">
    <name type="scientific">Chitiniphilus eburneus</name>
    <dbReference type="NCBI Taxonomy" id="2571148"/>
    <lineage>
        <taxon>Bacteria</taxon>
        <taxon>Pseudomonadati</taxon>
        <taxon>Pseudomonadota</taxon>
        <taxon>Betaproteobacteria</taxon>
        <taxon>Neisseriales</taxon>
        <taxon>Chitinibacteraceae</taxon>
        <taxon>Chitiniphilus</taxon>
    </lineage>
</organism>
<dbReference type="SMART" id="SM00564">
    <property type="entry name" value="PQQ"/>
    <property type="match status" value="7"/>
</dbReference>
<name>A0A4U0Q5D0_9NEIS</name>
<feature type="domain" description="Pyrrolo-quinoline quinone repeat" evidence="6">
    <location>
        <begin position="90"/>
        <end position="317"/>
    </location>
</feature>
<evidence type="ECO:0000259" key="6">
    <source>
        <dbReference type="Pfam" id="PF13360"/>
    </source>
</evidence>
<dbReference type="SUPFAM" id="SSF50998">
    <property type="entry name" value="Quinoprotein alcohol dehydrogenase-like"/>
    <property type="match status" value="1"/>
</dbReference>
<keyword evidence="4" id="KW-0449">Lipoprotein</keyword>
<dbReference type="Gene3D" id="2.130.10.10">
    <property type="entry name" value="YVTN repeat-like/Quinoprotein amine dehydrogenase"/>
    <property type="match status" value="1"/>
</dbReference>
<feature type="chain" id="PRO_5021056427" description="Outer membrane protein assembly factor BamB" evidence="5">
    <location>
        <begin position="34"/>
        <end position="392"/>
    </location>
</feature>
<gene>
    <name evidence="4 7" type="primary">bamB</name>
    <name evidence="7" type="ORF">FAZ21_05805</name>
</gene>
<dbReference type="PANTHER" id="PTHR34512:SF30">
    <property type="entry name" value="OUTER MEMBRANE PROTEIN ASSEMBLY FACTOR BAMB"/>
    <property type="match status" value="1"/>
</dbReference>
<comment type="subcellular location">
    <subcellularLocation>
        <location evidence="4">Cell outer membrane</location>
        <topology evidence="4">Lipid-anchor</topology>
    </subcellularLocation>
</comment>
<evidence type="ECO:0000313" key="8">
    <source>
        <dbReference type="Proteomes" id="UP000310016"/>
    </source>
</evidence>
<dbReference type="GO" id="GO:0051205">
    <property type="term" value="P:protein insertion into membrane"/>
    <property type="evidence" value="ECO:0007669"/>
    <property type="project" value="UniProtKB-UniRule"/>
</dbReference>
<dbReference type="AlphaFoldDB" id="A0A4U0Q5D0"/>
<sequence>MHSKRVEMPSKIMGMKGMALRRLSLAAMTAALAACGATSNQPEPSPLPTVADQIGAQVAWRDGVGGKTDFRFLPAQAGDRLIVAGAPAQLQAIDMNGGGARWKVDLPHPVAGGVGAGEGTIVVGTLKGDLLAYGYDGQSLWQTRASTEIISPPLVADGIVAVRTADGRITGFSAADGSRKWQYQRQMPALMLRNFAPMVTDHGLLFAGMAGGRLLALRLSDGTVVWDSPIAQPRGATELERVSDVVAPPVVTGNLVCAVAYQGRVGCLNQNNGTPVWSREASSYAGVAVDDDQLYLVDDLGNVSALDRSSGRSMWRQDKLVARRTSAPVRIGDVVAVGDLAGYVHFLSREDGRFVGQVSTDGSRIAAVPQVIGNRVIVQTQAGNVFALSIKQ</sequence>
<keyword evidence="8" id="KW-1185">Reference proteome</keyword>
<dbReference type="GO" id="GO:0043165">
    <property type="term" value="P:Gram-negative-bacterium-type cell outer membrane assembly"/>
    <property type="evidence" value="ECO:0007669"/>
    <property type="project" value="UniProtKB-UniRule"/>
</dbReference>
<dbReference type="GO" id="GO:0009279">
    <property type="term" value="C:cell outer membrane"/>
    <property type="evidence" value="ECO:0007669"/>
    <property type="project" value="UniProtKB-SubCell"/>
</dbReference>
<proteinExistence type="inferred from homology"/>
<evidence type="ECO:0000256" key="3">
    <source>
        <dbReference type="ARBA" id="ARBA00023237"/>
    </source>
</evidence>
<accession>A0A4U0Q5D0</accession>
<evidence type="ECO:0000256" key="1">
    <source>
        <dbReference type="ARBA" id="ARBA00022729"/>
    </source>
</evidence>
<feature type="signal peptide" evidence="5">
    <location>
        <begin position="1"/>
        <end position="33"/>
    </location>
</feature>
<keyword evidence="3 4" id="KW-0998">Cell outer membrane</keyword>
<dbReference type="InterPro" id="IPR011047">
    <property type="entry name" value="Quinoprotein_ADH-like_sf"/>
</dbReference>
<keyword evidence="1 4" id="KW-0732">Signal</keyword>
<reference evidence="7 8" key="1">
    <citation type="submission" date="2019-04" db="EMBL/GenBank/DDBJ databases">
        <title>Chitiniphilus eburnea sp. nov., a novel chitinolytic bacterium isolated from aquaculture sludge.</title>
        <authorList>
            <person name="Sheng M."/>
        </authorList>
    </citation>
    <scope>NUCLEOTIDE SEQUENCE [LARGE SCALE GENOMIC DNA]</scope>
    <source>
        <strain evidence="7 8">HX-2-15</strain>
    </source>
</reference>
<evidence type="ECO:0000256" key="4">
    <source>
        <dbReference type="HAMAP-Rule" id="MF_00923"/>
    </source>
</evidence>
<dbReference type="InterPro" id="IPR018391">
    <property type="entry name" value="PQQ_b-propeller_rpt"/>
</dbReference>
<dbReference type="HAMAP" id="MF_00923">
    <property type="entry name" value="OM_assembly_BamB"/>
    <property type="match status" value="1"/>
</dbReference>
<dbReference type="PROSITE" id="PS51257">
    <property type="entry name" value="PROKAR_LIPOPROTEIN"/>
    <property type="match status" value="1"/>
</dbReference>
<evidence type="ECO:0000256" key="2">
    <source>
        <dbReference type="ARBA" id="ARBA00023136"/>
    </source>
</evidence>
<comment type="similarity">
    <text evidence="4">Belongs to the BamB family.</text>
</comment>
<comment type="caution">
    <text evidence="7">The sequence shown here is derived from an EMBL/GenBank/DDBJ whole genome shotgun (WGS) entry which is preliminary data.</text>
</comment>
<dbReference type="InterPro" id="IPR002372">
    <property type="entry name" value="PQQ_rpt_dom"/>
</dbReference>
<comment type="subunit">
    <text evidence="4">Part of the Bam complex.</text>
</comment>
<dbReference type="Pfam" id="PF13360">
    <property type="entry name" value="PQQ_2"/>
    <property type="match status" value="1"/>
</dbReference>
<keyword evidence="2 4" id="KW-0472">Membrane</keyword>
<dbReference type="NCBIfam" id="TIGR03300">
    <property type="entry name" value="assembly_YfgL"/>
    <property type="match status" value="1"/>
</dbReference>
<evidence type="ECO:0000313" key="7">
    <source>
        <dbReference type="EMBL" id="TJZ76289.1"/>
    </source>
</evidence>
<dbReference type="Proteomes" id="UP000310016">
    <property type="component" value="Unassembled WGS sequence"/>
</dbReference>
<dbReference type="EMBL" id="SUMF01000003">
    <property type="protein sequence ID" value="TJZ76289.1"/>
    <property type="molecule type" value="Genomic_DNA"/>
</dbReference>
<protein>
    <recommendedName>
        <fullName evidence="4">Outer membrane protein assembly factor BamB</fullName>
    </recommendedName>
</protein>
<dbReference type="InterPro" id="IPR015943">
    <property type="entry name" value="WD40/YVTN_repeat-like_dom_sf"/>
</dbReference>
<keyword evidence="4" id="KW-0564">Palmitate</keyword>